<dbReference type="InterPro" id="IPR051472">
    <property type="entry name" value="T3SS_Stator/FliH"/>
</dbReference>
<evidence type="ECO:0000256" key="6">
    <source>
        <dbReference type="ARBA" id="ARBA00022927"/>
    </source>
</evidence>
<organism evidence="9 10">
    <name type="scientific">Croceibacterium selenioxidans</name>
    <dbReference type="NCBI Taxonomy" id="2838833"/>
    <lineage>
        <taxon>Bacteria</taxon>
        <taxon>Pseudomonadati</taxon>
        <taxon>Pseudomonadota</taxon>
        <taxon>Alphaproteobacteria</taxon>
        <taxon>Sphingomonadales</taxon>
        <taxon>Erythrobacteraceae</taxon>
        <taxon>Croceibacterium</taxon>
    </lineage>
</organism>
<keyword evidence="5" id="KW-1005">Bacterial flagellum biogenesis</keyword>
<keyword evidence="6" id="KW-0653">Protein transport</keyword>
<comment type="function">
    <text evidence="1">Needed for flagellar regrowth and assembly.</text>
</comment>
<reference evidence="9 10" key="1">
    <citation type="submission" date="2021-05" db="EMBL/GenBank/DDBJ databases">
        <title>Croceibacterium sp. LX-88 genome sequence.</title>
        <authorList>
            <person name="Luo X."/>
        </authorList>
    </citation>
    <scope>NUCLEOTIDE SEQUENCE [LARGE SCALE GENOMIC DNA]</scope>
    <source>
        <strain evidence="9 10">LX-88</strain>
    </source>
</reference>
<evidence type="ECO:0000256" key="3">
    <source>
        <dbReference type="ARBA" id="ARBA00016507"/>
    </source>
</evidence>
<keyword evidence="4" id="KW-0813">Transport</keyword>
<dbReference type="RefSeq" id="WP_214534467.1">
    <property type="nucleotide sequence ID" value="NZ_JAHFVK010000001.1"/>
</dbReference>
<evidence type="ECO:0000259" key="8">
    <source>
        <dbReference type="Pfam" id="PF02108"/>
    </source>
</evidence>
<name>A0ABS5W0B2_9SPHN</name>
<protein>
    <recommendedName>
        <fullName evidence="3">Flagellar assembly protein FliH</fullName>
    </recommendedName>
</protein>
<dbReference type="PANTHER" id="PTHR34982">
    <property type="entry name" value="YOP PROTEINS TRANSLOCATION PROTEIN L"/>
    <property type="match status" value="1"/>
</dbReference>
<evidence type="ECO:0000313" key="9">
    <source>
        <dbReference type="EMBL" id="MBT2133191.1"/>
    </source>
</evidence>
<feature type="domain" description="Flagellar assembly protein FliH/Type III secretion system HrpE" evidence="8">
    <location>
        <begin position="94"/>
        <end position="174"/>
    </location>
</feature>
<dbReference type="PANTHER" id="PTHR34982:SF1">
    <property type="entry name" value="FLAGELLAR ASSEMBLY PROTEIN FLIH"/>
    <property type="match status" value="1"/>
</dbReference>
<evidence type="ECO:0000256" key="7">
    <source>
        <dbReference type="ARBA" id="ARBA00023225"/>
    </source>
</evidence>
<evidence type="ECO:0000256" key="4">
    <source>
        <dbReference type="ARBA" id="ARBA00022448"/>
    </source>
</evidence>
<evidence type="ECO:0000256" key="2">
    <source>
        <dbReference type="ARBA" id="ARBA00006602"/>
    </source>
</evidence>
<keyword evidence="7" id="KW-1006">Bacterial flagellum protein export</keyword>
<comment type="similarity">
    <text evidence="2">Belongs to the FliH family.</text>
</comment>
<sequence>MSSMSFEEFARPAVFARDPRFSVLFGEAPVVQGDAPPDPVVEAYERGLREGAAAAAVEAERLDLEREAARKKIELAFALFDQSSAADLTERLRQTVHALCEAAVIPLAIDPEGLARRTEKAVSMLQRAQDEKLVLLNPEDLELVRQRLPEDLKVQGDPSVERGGLRIETADGGIEDGPAHWRRMLLEAFREC</sequence>
<evidence type="ECO:0000313" key="10">
    <source>
        <dbReference type="Proteomes" id="UP000811255"/>
    </source>
</evidence>
<gene>
    <name evidence="9" type="ORF">KK137_02490</name>
</gene>
<proteinExistence type="inferred from homology"/>
<dbReference type="EMBL" id="JAHFVK010000001">
    <property type="protein sequence ID" value="MBT2133191.1"/>
    <property type="molecule type" value="Genomic_DNA"/>
</dbReference>
<evidence type="ECO:0000256" key="5">
    <source>
        <dbReference type="ARBA" id="ARBA00022795"/>
    </source>
</evidence>
<dbReference type="Pfam" id="PF02108">
    <property type="entry name" value="FliH"/>
    <property type="match status" value="1"/>
</dbReference>
<comment type="caution">
    <text evidence="9">The sequence shown here is derived from an EMBL/GenBank/DDBJ whole genome shotgun (WGS) entry which is preliminary data.</text>
</comment>
<keyword evidence="10" id="KW-1185">Reference proteome</keyword>
<evidence type="ECO:0000256" key="1">
    <source>
        <dbReference type="ARBA" id="ARBA00003041"/>
    </source>
</evidence>
<dbReference type="Proteomes" id="UP000811255">
    <property type="component" value="Unassembled WGS sequence"/>
</dbReference>
<accession>A0ABS5W0B2</accession>
<dbReference type="InterPro" id="IPR018035">
    <property type="entry name" value="Flagellar_FliH/T3SS_HrpE"/>
</dbReference>